<dbReference type="AlphaFoldDB" id="A0A8I6RRG2"/>
<dbReference type="Proteomes" id="UP000494040">
    <property type="component" value="Unassembled WGS sequence"/>
</dbReference>
<dbReference type="KEGG" id="clec:106667602"/>
<keyword evidence="3 6" id="KW-0812">Transmembrane</keyword>
<dbReference type="OMA" id="YRNFMYR"/>
<name>A0A8I6RRG2_CIMLE</name>
<evidence type="ECO:0000256" key="4">
    <source>
        <dbReference type="ARBA" id="ARBA00022989"/>
    </source>
</evidence>
<evidence type="ECO:0000313" key="8">
    <source>
        <dbReference type="Proteomes" id="UP000494040"/>
    </source>
</evidence>
<evidence type="ECO:0000256" key="5">
    <source>
        <dbReference type="ARBA" id="ARBA00023136"/>
    </source>
</evidence>
<feature type="transmembrane region" description="Helical" evidence="6">
    <location>
        <begin position="204"/>
        <end position="222"/>
    </location>
</feature>
<feature type="transmembrane region" description="Helical" evidence="6">
    <location>
        <begin position="172"/>
        <end position="192"/>
    </location>
</feature>
<comment type="similarity">
    <text evidence="2">Belongs to the unc-50 family.</text>
</comment>
<dbReference type="CTD" id="25972"/>
<dbReference type="OrthoDB" id="10027013at2759"/>
<evidence type="ECO:0008006" key="9">
    <source>
        <dbReference type="Google" id="ProtNLM"/>
    </source>
</evidence>
<dbReference type="PANTHER" id="PTHR12841:SF6">
    <property type="entry name" value="PROTEIN UNC-50 HOMOLOG"/>
    <property type="match status" value="1"/>
</dbReference>
<dbReference type="Pfam" id="PF05216">
    <property type="entry name" value="UNC-50"/>
    <property type="match status" value="1"/>
</dbReference>
<evidence type="ECO:0000313" key="7">
    <source>
        <dbReference type="EnsemblMetazoa" id="XP_014251136.1"/>
    </source>
</evidence>
<proteinExistence type="inferred from homology"/>
<accession>A0A8I6RRG2</accession>
<feature type="transmembrane region" description="Helical" evidence="6">
    <location>
        <begin position="234"/>
        <end position="256"/>
    </location>
</feature>
<feature type="transmembrane region" description="Helical" evidence="6">
    <location>
        <begin position="124"/>
        <end position="145"/>
    </location>
</feature>
<evidence type="ECO:0000256" key="6">
    <source>
        <dbReference type="SAM" id="Phobius"/>
    </source>
</evidence>
<dbReference type="GO" id="GO:0000139">
    <property type="term" value="C:Golgi membrane"/>
    <property type="evidence" value="ECO:0007669"/>
    <property type="project" value="TreeGrafter"/>
</dbReference>
<organism evidence="7 8">
    <name type="scientific">Cimex lectularius</name>
    <name type="common">Bed bug</name>
    <name type="synonym">Acanthia lectularia</name>
    <dbReference type="NCBI Taxonomy" id="79782"/>
    <lineage>
        <taxon>Eukaryota</taxon>
        <taxon>Metazoa</taxon>
        <taxon>Ecdysozoa</taxon>
        <taxon>Arthropoda</taxon>
        <taxon>Hexapoda</taxon>
        <taxon>Insecta</taxon>
        <taxon>Pterygota</taxon>
        <taxon>Neoptera</taxon>
        <taxon>Paraneoptera</taxon>
        <taxon>Hemiptera</taxon>
        <taxon>Heteroptera</taxon>
        <taxon>Panheteroptera</taxon>
        <taxon>Cimicomorpha</taxon>
        <taxon>Cimicidae</taxon>
        <taxon>Cimex</taxon>
    </lineage>
</organism>
<evidence type="ECO:0000256" key="3">
    <source>
        <dbReference type="ARBA" id="ARBA00022692"/>
    </source>
</evidence>
<dbReference type="InterPro" id="IPR007881">
    <property type="entry name" value="UNC-50"/>
</dbReference>
<dbReference type="GeneID" id="106667602"/>
<protein>
    <recommendedName>
        <fullName evidence="9">Protein unc-50 homolog</fullName>
    </recommendedName>
</protein>
<dbReference type="EnsemblMetazoa" id="XM_014395650.2">
    <property type="protein sequence ID" value="XP_014251136.1"/>
    <property type="gene ID" value="LOC106667602"/>
</dbReference>
<sequence length="268" mass="31649">MSGRENSFKASLTKESLKSSFSLPTPITHRTTCMSAAMKRYRYLRRLLKFDQMDFEFAIWQMTYLFINPQKVYRNFQYRKQTKSQFARDDPAFFVLLLLWLFIASVGFTFVLQLSVVSFIKFNLYIVFVDCILVGLCIATFLWFLSNKYLLKPSSVGQDVEWGYAFDVHLNAFFPPLVILHVIQLFFYNVFISKDWFISRLFGNSLWLISFIYYLYITFLGYSSLQILHKTQVLLSPVIPLLFVYAMTVTLGWNVTESVMNFYMYRVA</sequence>
<keyword evidence="4 6" id="KW-1133">Transmembrane helix</keyword>
<evidence type="ECO:0000256" key="2">
    <source>
        <dbReference type="ARBA" id="ARBA00006293"/>
    </source>
</evidence>
<dbReference type="RefSeq" id="XP_014251136.1">
    <property type="nucleotide sequence ID" value="XM_014395650.2"/>
</dbReference>
<feature type="transmembrane region" description="Helical" evidence="6">
    <location>
        <begin position="92"/>
        <end position="112"/>
    </location>
</feature>
<keyword evidence="5 6" id="KW-0472">Membrane</keyword>
<reference evidence="7" key="1">
    <citation type="submission" date="2022-01" db="UniProtKB">
        <authorList>
            <consortium name="EnsemblMetazoa"/>
        </authorList>
    </citation>
    <scope>IDENTIFICATION</scope>
</reference>
<comment type="subcellular location">
    <subcellularLocation>
        <location evidence="1">Membrane</location>
        <topology evidence="1">Multi-pass membrane protein</topology>
    </subcellularLocation>
</comment>
<dbReference type="PANTHER" id="PTHR12841">
    <property type="entry name" value="PROTEIN UNC-50 HOMOLOG"/>
    <property type="match status" value="1"/>
</dbReference>
<evidence type="ECO:0000256" key="1">
    <source>
        <dbReference type="ARBA" id="ARBA00004141"/>
    </source>
</evidence>
<keyword evidence="8" id="KW-1185">Reference proteome</keyword>